<dbReference type="PANTHER" id="PTHR45958:SF2">
    <property type="entry name" value="RING-TYPE E3 UBIQUITIN TRANSFERASE"/>
    <property type="match status" value="1"/>
</dbReference>
<proteinExistence type="predicted"/>
<evidence type="ECO:0000313" key="1">
    <source>
        <dbReference type="EnsemblPlants" id="AET6Gv20729100.12"/>
    </source>
</evidence>
<accession>A0A453PGW8</accession>
<dbReference type="Gramene" id="AET6Gv20729100.12">
    <property type="protein sequence ID" value="AET6Gv20729100.12"/>
    <property type="gene ID" value="AET6Gv20729100"/>
</dbReference>
<name>A0A453PGW8_AEGTS</name>
<reference evidence="1" key="5">
    <citation type="journal article" date="2021" name="G3 (Bethesda)">
        <title>Aegilops tauschii genome assembly Aet v5.0 features greater sequence contiguity and improved annotation.</title>
        <authorList>
            <person name="Wang L."/>
            <person name="Zhu T."/>
            <person name="Rodriguez J.C."/>
            <person name="Deal K.R."/>
            <person name="Dubcovsky J."/>
            <person name="McGuire P.E."/>
            <person name="Lux T."/>
            <person name="Spannagl M."/>
            <person name="Mayer K.F.X."/>
            <person name="Baldrich P."/>
            <person name="Meyers B.C."/>
            <person name="Huo N."/>
            <person name="Gu Y.Q."/>
            <person name="Zhou H."/>
            <person name="Devos K.M."/>
            <person name="Bennetzen J.L."/>
            <person name="Unver T."/>
            <person name="Budak H."/>
            <person name="Gulick P.J."/>
            <person name="Galiba G."/>
            <person name="Kalapos B."/>
            <person name="Nelson D.R."/>
            <person name="Li P."/>
            <person name="You F.M."/>
            <person name="Luo M.C."/>
            <person name="Dvorak J."/>
        </authorList>
    </citation>
    <scope>NUCLEOTIDE SEQUENCE [LARGE SCALE GENOMIC DNA]</scope>
    <source>
        <strain evidence="1">cv. AL8/78</strain>
    </source>
</reference>
<evidence type="ECO:0000313" key="2">
    <source>
        <dbReference type="Proteomes" id="UP000015105"/>
    </source>
</evidence>
<dbReference type="Proteomes" id="UP000015105">
    <property type="component" value="Chromosome 6D"/>
</dbReference>
<dbReference type="EnsemblPlants" id="AET6Gv20729100.12">
    <property type="protein sequence ID" value="AET6Gv20729100.12"/>
    <property type="gene ID" value="AET6Gv20729100"/>
</dbReference>
<dbReference type="AlphaFoldDB" id="A0A453PGW8"/>
<reference evidence="1" key="3">
    <citation type="journal article" date="2017" name="Nature">
        <title>Genome sequence of the progenitor of the wheat D genome Aegilops tauschii.</title>
        <authorList>
            <person name="Luo M.C."/>
            <person name="Gu Y.Q."/>
            <person name="Puiu D."/>
            <person name="Wang H."/>
            <person name="Twardziok S.O."/>
            <person name="Deal K.R."/>
            <person name="Huo N."/>
            <person name="Zhu T."/>
            <person name="Wang L."/>
            <person name="Wang Y."/>
            <person name="McGuire P.E."/>
            <person name="Liu S."/>
            <person name="Long H."/>
            <person name="Ramasamy R.K."/>
            <person name="Rodriguez J.C."/>
            <person name="Van S.L."/>
            <person name="Yuan L."/>
            <person name="Wang Z."/>
            <person name="Xia Z."/>
            <person name="Xiao L."/>
            <person name="Anderson O.D."/>
            <person name="Ouyang S."/>
            <person name="Liang Y."/>
            <person name="Zimin A.V."/>
            <person name="Pertea G."/>
            <person name="Qi P."/>
            <person name="Bennetzen J.L."/>
            <person name="Dai X."/>
            <person name="Dawson M.W."/>
            <person name="Muller H.G."/>
            <person name="Kugler K."/>
            <person name="Rivarola-Duarte L."/>
            <person name="Spannagl M."/>
            <person name="Mayer K.F.X."/>
            <person name="Lu F.H."/>
            <person name="Bevan M.W."/>
            <person name="Leroy P."/>
            <person name="Li P."/>
            <person name="You F.M."/>
            <person name="Sun Q."/>
            <person name="Liu Z."/>
            <person name="Lyons E."/>
            <person name="Wicker T."/>
            <person name="Salzberg S.L."/>
            <person name="Devos K.M."/>
            <person name="Dvorak J."/>
        </authorList>
    </citation>
    <scope>NUCLEOTIDE SEQUENCE [LARGE SCALE GENOMIC DNA]</scope>
    <source>
        <strain evidence="1">cv. AL8/78</strain>
    </source>
</reference>
<protein>
    <submittedName>
        <fullName evidence="1">Uncharacterized protein</fullName>
    </submittedName>
</protein>
<reference evidence="2" key="1">
    <citation type="journal article" date="2014" name="Science">
        <title>Ancient hybridizations among the ancestral genomes of bread wheat.</title>
        <authorList>
            <consortium name="International Wheat Genome Sequencing Consortium,"/>
            <person name="Marcussen T."/>
            <person name="Sandve S.R."/>
            <person name="Heier L."/>
            <person name="Spannagl M."/>
            <person name="Pfeifer M."/>
            <person name="Jakobsen K.S."/>
            <person name="Wulff B.B."/>
            <person name="Steuernagel B."/>
            <person name="Mayer K.F."/>
            <person name="Olsen O.A."/>
        </authorList>
    </citation>
    <scope>NUCLEOTIDE SEQUENCE [LARGE SCALE GENOMIC DNA]</scope>
    <source>
        <strain evidence="2">cv. AL8/78</strain>
    </source>
</reference>
<reference evidence="2" key="2">
    <citation type="journal article" date="2017" name="Nat. Plants">
        <title>The Aegilops tauschii genome reveals multiple impacts of transposons.</title>
        <authorList>
            <person name="Zhao G."/>
            <person name="Zou C."/>
            <person name="Li K."/>
            <person name="Wang K."/>
            <person name="Li T."/>
            <person name="Gao L."/>
            <person name="Zhang X."/>
            <person name="Wang H."/>
            <person name="Yang Z."/>
            <person name="Liu X."/>
            <person name="Jiang W."/>
            <person name="Mao L."/>
            <person name="Kong X."/>
            <person name="Jiao Y."/>
            <person name="Jia J."/>
        </authorList>
    </citation>
    <scope>NUCLEOTIDE SEQUENCE [LARGE SCALE GENOMIC DNA]</scope>
    <source>
        <strain evidence="2">cv. AL8/78</strain>
    </source>
</reference>
<dbReference type="InterPro" id="IPR052608">
    <property type="entry name" value="U-box_domain_protein"/>
</dbReference>
<organism evidence="1 2">
    <name type="scientific">Aegilops tauschii subsp. strangulata</name>
    <name type="common">Goatgrass</name>
    <dbReference type="NCBI Taxonomy" id="200361"/>
    <lineage>
        <taxon>Eukaryota</taxon>
        <taxon>Viridiplantae</taxon>
        <taxon>Streptophyta</taxon>
        <taxon>Embryophyta</taxon>
        <taxon>Tracheophyta</taxon>
        <taxon>Spermatophyta</taxon>
        <taxon>Magnoliopsida</taxon>
        <taxon>Liliopsida</taxon>
        <taxon>Poales</taxon>
        <taxon>Poaceae</taxon>
        <taxon>BOP clade</taxon>
        <taxon>Pooideae</taxon>
        <taxon>Triticodae</taxon>
        <taxon>Triticeae</taxon>
        <taxon>Triticinae</taxon>
        <taxon>Aegilops</taxon>
    </lineage>
</organism>
<dbReference type="PANTHER" id="PTHR45958">
    <property type="entry name" value="RING-TYPE E3 UBIQUITIN TRANSFERASE"/>
    <property type="match status" value="1"/>
</dbReference>
<reference evidence="1" key="4">
    <citation type="submission" date="2019-03" db="UniProtKB">
        <authorList>
            <consortium name="EnsemblPlants"/>
        </authorList>
    </citation>
    <scope>IDENTIFICATION</scope>
</reference>
<sequence length="49" mass="5379">MKINDSDDPVAAEKSGAVLKNLEKCPKNIKYMAESGYLGPLWSHLVEGM</sequence>
<keyword evidence="2" id="KW-1185">Reference proteome</keyword>